<dbReference type="Gene3D" id="3.30.63.10">
    <property type="entry name" value="Guanylate Kinase phosphate binding domain"/>
    <property type="match status" value="1"/>
</dbReference>
<evidence type="ECO:0000256" key="5">
    <source>
        <dbReference type="ARBA" id="ARBA00022741"/>
    </source>
</evidence>
<keyword evidence="5 9" id="KW-0547">Nucleotide-binding</keyword>
<dbReference type="PANTHER" id="PTHR23117:SF13">
    <property type="entry name" value="GUANYLATE KINASE"/>
    <property type="match status" value="1"/>
</dbReference>
<evidence type="ECO:0000256" key="8">
    <source>
        <dbReference type="ARBA" id="ARBA00030128"/>
    </source>
</evidence>
<comment type="caution">
    <text evidence="11">The sequence shown here is derived from an EMBL/GenBank/DDBJ whole genome shotgun (WGS) entry which is preliminary data.</text>
</comment>
<evidence type="ECO:0000313" key="12">
    <source>
        <dbReference type="Proteomes" id="UP000293550"/>
    </source>
</evidence>
<dbReference type="PROSITE" id="PS50052">
    <property type="entry name" value="GUANYLATE_KINASE_2"/>
    <property type="match status" value="1"/>
</dbReference>
<keyword evidence="6 9" id="KW-0418">Kinase</keyword>
<evidence type="ECO:0000256" key="2">
    <source>
        <dbReference type="ARBA" id="ARBA00012961"/>
    </source>
</evidence>
<dbReference type="PANTHER" id="PTHR23117">
    <property type="entry name" value="GUANYLATE KINASE-RELATED"/>
    <property type="match status" value="1"/>
</dbReference>
<dbReference type="InterPro" id="IPR008145">
    <property type="entry name" value="GK/Ca_channel_bsu"/>
</dbReference>
<sequence length="213" mass="24324">MQMQKNPKRRGLLLVISSPSGVGKTSIVKQLMSLDSELTMSVSATTRPKREGEVDGKDYHFMDEATFQARLQEGAFIEHAKVYGNYYGTPRQFVFDQLDQGLDVVFDIDWQGTQQLAQVARQDLVSIFVLPPSLDELEKRLRGRGLDTQEVIEKRLAQTASELSHWAEYDYVVINDNLEKTVLRVQNILNSERLKRIRQTDLTDFVRGLASQC</sequence>
<protein>
    <recommendedName>
        <fullName evidence="3 9">Guanylate kinase</fullName>
        <ecNumber evidence="2 9">2.7.4.8</ecNumber>
    </recommendedName>
    <alternativeName>
        <fullName evidence="8 9">GMP kinase</fullName>
    </alternativeName>
</protein>
<dbReference type="Pfam" id="PF00625">
    <property type="entry name" value="Guanylate_kin"/>
    <property type="match status" value="1"/>
</dbReference>
<dbReference type="CDD" id="cd00071">
    <property type="entry name" value="GMPK"/>
    <property type="match status" value="1"/>
</dbReference>
<dbReference type="GO" id="GO:0004385">
    <property type="term" value="F:GMP kinase activity"/>
    <property type="evidence" value="ECO:0007669"/>
    <property type="project" value="UniProtKB-UniRule"/>
</dbReference>
<evidence type="ECO:0000256" key="9">
    <source>
        <dbReference type="HAMAP-Rule" id="MF_00328"/>
    </source>
</evidence>
<dbReference type="Proteomes" id="UP000293550">
    <property type="component" value="Unassembled WGS sequence"/>
</dbReference>
<evidence type="ECO:0000259" key="10">
    <source>
        <dbReference type="PROSITE" id="PS50052"/>
    </source>
</evidence>
<proteinExistence type="inferred from homology"/>
<evidence type="ECO:0000256" key="3">
    <source>
        <dbReference type="ARBA" id="ARBA00016296"/>
    </source>
</evidence>
<accession>A0A4V2E027</accession>
<reference evidence="11 12" key="1">
    <citation type="submission" date="2018-10" db="EMBL/GenBank/DDBJ databases">
        <title>An updated phylogeny of the Alphaproteobacteria reveals that the parasitic Rickettsiales and Holosporales have independent origins.</title>
        <authorList>
            <person name="Munoz-Gomez S.A."/>
            <person name="Hess S."/>
            <person name="Burger G."/>
            <person name="Lang B.F."/>
            <person name="Susko E."/>
            <person name="Slamovits C.H."/>
            <person name="Roger A.J."/>
        </authorList>
    </citation>
    <scope>NUCLEOTIDE SEQUENCE [LARGE SCALE GENOMIC DNA]</scope>
    <source>
        <strain evidence="11">HOLO01</strain>
    </source>
</reference>
<organism evidence="11 12">
    <name type="scientific">Candidatus Finniella inopinata</name>
    <dbReference type="NCBI Taxonomy" id="1696036"/>
    <lineage>
        <taxon>Bacteria</taxon>
        <taxon>Pseudomonadati</taxon>
        <taxon>Pseudomonadota</taxon>
        <taxon>Alphaproteobacteria</taxon>
        <taxon>Holosporales</taxon>
        <taxon>Candidatus Paracaedibacteraceae</taxon>
        <taxon>Candidatus Finniella</taxon>
    </lineage>
</organism>
<keyword evidence="12" id="KW-1185">Reference proteome</keyword>
<gene>
    <name evidence="9" type="primary">gmk</name>
    <name evidence="11" type="ORF">EQU50_00490</name>
</gene>
<dbReference type="Gene3D" id="3.40.50.300">
    <property type="entry name" value="P-loop containing nucleotide triphosphate hydrolases"/>
    <property type="match status" value="1"/>
</dbReference>
<dbReference type="HAMAP" id="MF_00328">
    <property type="entry name" value="Guanylate_kinase"/>
    <property type="match status" value="1"/>
</dbReference>
<comment type="similarity">
    <text evidence="1 9">Belongs to the guanylate kinase family.</text>
</comment>
<dbReference type="FunFam" id="3.30.63.10:FF:000002">
    <property type="entry name" value="Guanylate kinase 1"/>
    <property type="match status" value="1"/>
</dbReference>
<dbReference type="InterPro" id="IPR008144">
    <property type="entry name" value="Guanylate_kin-like_dom"/>
</dbReference>
<dbReference type="InterPro" id="IPR020590">
    <property type="entry name" value="Guanylate_kinase_CS"/>
</dbReference>
<comment type="catalytic activity">
    <reaction evidence="9">
        <text>GMP + ATP = GDP + ADP</text>
        <dbReference type="Rhea" id="RHEA:20780"/>
        <dbReference type="ChEBI" id="CHEBI:30616"/>
        <dbReference type="ChEBI" id="CHEBI:58115"/>
        <dbReference type="ChEBI" id="CHEBI:58189"/>
        <dbReference type="ChEBI" id="CHEBI:456216"/>
        <dbReference type="EC" id="2.7.4.8"/>
    </reaction>
</comment>
<dbReference type="InterPro" id="IPR017665">
    <property type="entry name" value="Guanylate_kinase"/>
</dbReference>
<dbReference type="GO" id="GO:0005829">
    <property type="term" value="C:cytosol"/>
    <property type="evidence" value="ECO:0007669"/>
    <property type="project" value="TreeGrafter"/>
</dbReference>
<dbReference type="OrthoDB" id="9808150at2"/>
<evidence type="ECO:0000313" key="11">
    <source>
        <dbReference type="EMBL" id="RZI47097.1"/>
    </source>
</evidence>
<feature type="domain" description="Guanylate kinase-like" evidence="10">
    <location>
        <begin position="11"/>
        <end position="190"/>
    </location>
</feature>
<dbReference type="PROSITE" id="PS00856">
    <property type="entry name" value="GUANYLATE_KINASE_1"/>
    <property type="match status" value="1"/>
</dbReference>
<evidence type="ECO:0000256" key="4">
    <source>
        <dbReference type="ARBA" id="ARBA00022679"/>
    </source>
</evidence>
<name>A0A4V2E027_9PROT</name>
<evidence type="ECO:0000256" key="1">
    <source>
        <dbReference type="ARBA" id="ARBA00005790"/>
    </source>
</evidence>
<feature type="binding site" evidence="9">
    <location>
        <begin position="18"/>
        <end position="25"/>
    </location>
    <ligand>
        <name>ATP</name>
        <dbReference type="ChEBI" id="CHEBI:30616"/>
    </ligand>
</feature>
<dbReference type="NCBIfam" id="TIGR03263">
    <property type="entry name" value="guanyl_kin"/>
    <property type="match status" value="1"/>
</dbReference>
<dbReference type="SMART" id="SM00072">
    <property type="entry name" value="GuKc"/>
    <property type="match status" value="1"/>
</dbReference>
<comment type="subcellular location">
    <subcellularLocation>
        <location evidence="9">Cytoplasm</location>
    </subcellularLocation>
</comment>
<dbReference type="AlphaFoldDB" id="A0A4V2E027"/>
<dbReference type="EMBL" id="SCFB01000001">
    <property type="protein sequence ID" value="RZI47097.1"/>
    <property type="molecule type" value="Genomic_DNA"/>
</dbReference>
<dbReference type="GO" id="GO:0005524">
    <property type="term" value="F:ATP binding"/>
    <property type="evidence" value="ECO:0007669"/>
    <property type="project" value="UniProtKB-UniRule"/>
</dbReference>
<keyword evidence="9" id="KW-0963">Cytoplasm</keyword>
<dbReference type="EC" id="2.7.4.8" evidence="2 9"/>
<keyword evidence="7 9" id="KW-0067">ATP-binding</keyword>
<dbReference type="SUPFAM" id="SSF52540">
    <property type="entry name" value="P-loop containing nucleoside triphosphate hydrolases"/>
    <property type="match status" value="1"/>
</dbReference>
<keyword evidence="4 9" id="KW-0808">Transferase</keyword>
<comment type="function">
    <text evidence="9">Essential for recycling GMP and indirectly, cGMP.</text>
</comment>
<dbReference type="InterPro" id="IPR027417">
    <property type="entry name" value="P-loop_NTPase"/>
</dbReference>
<evidence type="ECO:0000256" key="7">
    <source>
        <dbReference type="ARBA" id="ARBA00022840"/>
    </source>
</evidence>
<evidence type="ECO:0000256" key="6">
    <source>
        <dbReference type="ARBA" id="ARBA00022777"/>
    </source>
</evidence>